<comment type="similarity">
    <text evidence="1">Belongs to the universal stress protein A family.</text>
</comment>
<accession>A0A4D6KJG8</accession>
<dbReference type="SUPFAM" id="SSF52402">
    <property type="entry name" value="Adenine nucleotide alpha hydrolases-like"/>
    <property type="match status" value="1"/>
</dbReference>
<organism evidence="3 4">
    <name type="scientific">Halomicrobium mukohataei</name>
    <dbReference type="NCBI Taxonomy" id="57705"/>
    <lineage>
        <taxon>Archaea</taxon>
        <taxon>Methanobacteriati</taxon>
        <taxon>Methanobacteriota</taxon>
        <taxon>Stenosarchaea group</taxon>
        <taxon>Halobacteria</taxon>
        <taxon>Halobacteriales</taxon>
        <taxon>Haloarculaceae</taxon>
        <taxon>Halomicrobium</taxon>
    </lineage>
</organism>
<name>A0A4D6KJG8_9EURY</name>
<evidence type="ECO:0000313" key="3">
    <source>
        <dbReference type="EMBL" id="QCD65893.1"/>
    </source>
</evidence>
<evidence type="ECO:0000313" key="4">
    <source>
        <dbReference type="Proteomes" id="UP000297053"/>
    </source>
</evidence>
<dbReference type="RefSeq" id="WP_015762275.1">
    <property type="nucleotide sequence ID" value="NZ_CP039375.1"/>
</dbReference>
<dbReference type="InterPro" id="IPR014729">
    <property type="entry name" value="Rossmann-like_a/b/a_fold"/>
</dbReference>
<protein>
    <submittedName>
        <fullName evidence="3">Universal stress protein</fullName>
    </submittedName>
</protein>
<dbReference type="OMA" id="HARFEDN"/>
<dbReference type="SMR" id="A0A4D6KJG8"/>
<dbReference type="GeneID" id="42179210"/>
<dbReference type="InterPro" id="IPR006015">
    <property type="entry name" value="Universal_stress_UspA"/>
</dbReference>
<evidence type="ECO:0000259" key="2">
    <source>
        <dbReference type="Pfam" id="PF00582"/>
    </source>
</evidence>
<dbReference type="CDD" id="cd00293">
    <property type="entry name" value="USP-like"/>
    <property type="match status" value="1"/>
</dbReference>
<reference evidence="3 4" key="2">
    <citation type="submission" date="2019-04" db="EMBL/GenBank/DDBJ databases">
        <authorList>
            <person name="Yang S."/>
            <person name="Wei W."/>
        </authorList>
    </citation>
    <scope>NUCLEOTIDE SEQUENCE [LARGE SCALE GENOMIC DNA]</scope>
    <source>
        <strain evidence="4">ZP60</strain>
    </source>
</reference>
<dbReference type="PANTHER" id="PTHR46268:SF6">
    <property type="entry name" value="UNIVERSAL STRESS PROTEIN UP12"/>
    <property type="match status" value="1"/>
</dbReference>
<dbReference type="InterPro" id="IPR006016">
    <property type="entry name" value="UspA"/>
</dbReference>
<feature type="domain" description="UspA" evidence="2">
    <location>
        <begin position="1"/>
        <end position="138"/>
    </location>
</feature>
<evidence type="ECO:0000256" key="1">
    <source>
        <dbReference type="ARBA" id="ARBA00008791"/>
    </source>
</evidence>
<dbReference type="KEGG" id="halz:E5139_09700"/>
<dbReference type="Pfam" id="PF00582">
    <property type="entry name" value="Usp"/>
    <property type="match status" value="1"/>
</dbReference>
<dbReference type="PRINTS" id="PR01438">
    <property type="entry name" value="UNVRSLSTRESS"/>
</dbReference>
<dbReference type="Gene3D" id="3.40.50.620">
    <property type="entry name" value="HUPs"/>
    <property type="match status" value="1"/>
</dbReference>
<sequence>MYSDILVPTDGSDSIEQVLEHTIDIADGRNVTVHALYVVDDRAFLSMDDDMQDEVLEELKAEGRAATADVEAALEEAGISVTKTILRGRPADHIVAYVEDAGIDLVTMGSQAGEYEQNMLGSTSQKVVTQSPAPVLTVDVSDDSE</sequence>
<dbReference type="PANTHER" id="PTHR46268">
    <property type="entry name" value="STRESS RESPONSE PROTEIN NHAX"/>
    <property type="match status" value="1"/>
</dbReference>
<proteinExistence type="inferred from homology"/>
<dbReference type="EMBL" id="CP039375">
    <property type="protein sequence ID" value="QCD65893.1"/>
    <property type="molecule type" value="Genomic_DNA"/>
</dbReference>
<reference evidence="3 4" key="1">
    <citation type="submission" date="2019-04" db="EMBL/GenBank/DDBJ databases">
        <title>Complete genome sequence of Arthrobacter sp. ZXY-2 associated with effective atrazine degradation and salt adaptation.</title>
        <authorList>
            <person name="Zhao X."/>
        </authorList>
    </citation>
    <scope>NUCLEOTIDE SEQUENCE [LARGE SCALE GENOMIC DNA]</scope>
    <source>
        <strain evidence="4">ZP60</strain>
    </source>
</reference>
<gene>
    <name evidence="3" type="ORF">E5139_09700</name>
</gene>
<dbReference type="AlphaFoldDB" id="A0A4D6KJG8"/>
<dbReference type="Proteomes" id="UP000297053">
    <property type="component" value="Chromosome"/>
</dbReference>